<sequence>MRKRERQLVTIGLVFLFGIIAYAAYAGWFDGAPIPVLDKINKDNETYQLDIKDIKAEVLENGHVKLIFNITNYEHFNLSSVQVLYALNVADPENATYVSINASTLGNGTYATEIPSTFGDTVYYKVKVEYNQNKTFETKVYTIQVKDTVPPKVNGVTITYNATTGNATITVNATDNDAIKNVIIYYAITQDGNLTNATWANATLTAAPWVATIKVDANITDTTYYYLDLYVIAQDLSGNEVRYPANGTIHFYANETTTISG</sequence>
<proteinExistence type="predicted"/>
<protein>
    <submittedName>
        <fullName evidence="2">Uncharacterized protein</fullName>
    </submittedName>
</protein>
<dbReference type="Proteomes" id="UP000250189">
    <property type="component" value="Chromosome"/>
</dbReference>
<reference evidence="3" key="2">
    <citation type="submission" date="2016-01" db="EMBL/GenBank/DDBJ databases">
        <authorList>
            <person name="Vorgias C.E."/>
        </authorList>
    </citation>
    <scope>NUCLEOTIDE SEQUENCE [LARGE SCALE GENOMIC DNA]</scope>
</reference>
<dbReference type="EMBL" id="CP015193">
    <property type="protein sequence ID" value="ASJ16736.1"/>
    <property type="molecule type" value="Genomic_DNA"/>
</dbReference>
<reference evidence="1 4" key="3">
    <citation type="submission" date="2016-04" db="EMBL/GenBank/DDBJ databases">
        <title>Complete genome sequence of Thermococcus chitonophagus type strain GC74.</title>
        <authorList>
            <person name="Oger P.M."/>
        </authorList>
    </citation>
    <scope>NUCLEOTIDE SEQUENCE [LARGE SCALE GENOMIC DNA]</scope>
    <source>
        <strain evidence="1 4">GC74</strain>
    </source>
</reference>
<name>A0A160VTC2_9EURY</name>
<dbReference type="Proteomes" id="UP000093069">
    <property type="component" value="Chromosome I"/>
</dbReference>
<dbReference type="GeneID" id="33322201"/>
<dbReference type="EMBL" id="LN999010">
    <property type="protein sequence ID" value="CUX78202.1"/>
    <property type="molecule type" value="Genomic_DNA"/>
</dbReference>
<dbReference type="KEGG" id="tch:CHITON_1423"/>
<keyword evidence="4" id="KW-1185">Reference proteome</keyword>
<dbReference type="AlphaFoldDB" id="A0A160VTC2"/>
<accession>A0A160VTC2</accession>
<dbReference type="OrthoDB" id="101401at2157"/>
<reference evidence="2" key="1">
    <citation type="submission" date="2016-01" db="EMBL/GenBank/DDBJ databases">
        <authorList>
            <person name="Oliw E.H."/>
        </authorList>
    </citation>
    <scope>NUCLEOTIDE SEQUENCE</scope>
    <source>
        <strain evidence="2">1</strain>
    </source>
</reference>
<evidence type="ECO:0000313" key="3">
    <source>
        <dbReference type="Proteomes" id="UP000093069"/>
    </source>
</evidence>
<dbReference type="STRING" id="54262.CHITON_1423"/>
<organism evidence="2 3">
    <name type="scientific">Thermococcus chitonophagus</name>
    <dbReference type="NCBI Taxonomy" id="54262"/>
    <lineage>
        <taxon>Archaea</taxon>
        <taxon>Methanobacteriati</taxon>
        <taxon>Methanobacteriota</taxon>
        <taxon>Thermococci</taxon>
        <taxon>Thermococcales</taxon>
        <taxon>Thermococcaceae</taxon>
        <taxon>Thermococcus</taxon>
    </lineage>
</organism>
<dbReference type="RefSeq" id="WP_068578066.1">
    <property type="nucleotide sequence ID" value="NZ_CP015193.1"/>
</dbReference>
<gene>
    <name evidence="1" type="ORF">A3L04_06440</name>
    <name evidence="2" type="ORF">CHITON_1423</name>
</gene>
<evidence type="ECO:0000313" key="1">
    <source>
        <dbReference type="EMBL" id="ASJ16736.1"/>
    </source>
</evidence>
<evidence type="ECO:0000313" key="2">
    <source>
        <dbReference type="EMBL" id="CUX78202.1"/>
    </source>
</evidence>
<evidence type="ECO:0000313" key="4">
    <source>
        <dbReference type="Proteomes" id="UP000250189"/>
    </source>
</evidence>